<dbReference type="InterPro" id="IPR018253">
    <property type="entry name" value="DnaJ_domain_CS"/>
</dbReference>
<feature type="compositionally biased region" description="Acidic residues" evidence="5">
    <location>
        <begin position="339"/>
        <end position="359"/>
    </location>
</feature>
<dbReference type="SMART" id="SM00271">
    <property type="entry name" value="DnaJ"/>
    <property type="match status" value="1"/>
</dbReference>
<protein>
    <submittedName>
        <fullName evidence="8">Uncharacterized protein</fullName>
    </submittedName>
</protein>
<accession>A0AAW2CEL3</accession>
<reference evidence="8 9" key="1">
    <citation type="submission" date="2024-01" db="EMBL/GenBank/DDBJ databases">
        <title>A telomere-to-telomere, gap-free genome of sweet tea (Lithocarpus litseifolius).</title>
        <authorList>
            <person name="Zhou J."/>
        </authorList>
    </citation>
    <scope>NUCLEOTIDE SEQUENCE [LARGE SCALE GENOMIC DNA]</scope>
    <source>
        <strain evidence="8">Zhou-2022a</strain>
        <tissue evidence="8">Leaf</tissue>
    </source>
</reference>
<dbReference type="Pfam" id="PF00226">
    <property type="entry name" value="DnaJ"/>
    <property type="match status" value="1"/>
</dbReference>
<dbReference type="PROSITE" id="PS50076">
    <property type="entry name" value="DNAJ_2"/>
    <property type="match status" value="1"/>
</dbReference>
<dbReference type="PANTHER" id="PTHR45495">
    <property type="entry name" value="DNAJ PROTEIN JJJ1 HOMOLOG"/>
    <property type="match status" value="1"/>
</dbReference>
<dbReference type="InterPro" id="IPR013087">
    <property type="entry name" value="Znf_C2H2_type"/>
</dbReference>
<feature type="compositionally biased region" description="Basic and acidic residues" evidence="5">
    <location>
        <begin position="608"/>
        <end position="620"/>
    </location>
</feature>
<dbReference type="InterPro" id="IPR044648">
    <property type="entry name" value="JJJ1_plant"/>
</dbReference>
<proteinExistence type="predicted"/>
<name>A0AAW2CEL3_9ROSI</name>
<evidence type="ECO:0000256" key="4">
    <source>
        <dbReference type="PROSITE-ProRule" id="PRU00042"/>
    </source>
</evidence>
<dbReference type="InterPro" id="IPR054076">
    <property type="entry name" value="ZUO1-like_ZHD"/>
</dbReference>
<dbReference type="Pfam" id="PF21884">
    <property type="entry name" value="ZUO1-like_ZHD"/>
    <property type="match status" value="1"/>
</dbReference>
<dbReference type="Pfam" id="PF12171">
    <property type="entry name" value="zf-C2H2_jaz"/>
    <property type="match status" value="1"/>
</dbReference>
<dbReference type="Proteomes" id="UP001459277">
    <property type="component" value="Unassembled WGS sequence"/>
</dbReference>
<feature type="region of interest" description="Disordered" evidence="5">
    <location>
        <begin position="273"/>
        <end position="300"/>
    </location>
</feature>
<evidence type="ECO:0000256" key="5">
    <source>
        <dbReference type="SAM" id="MobiDB-lite"/>
    </source>
</evidence>
<dbReference type="SUPFAM" id="SSF57667">
    <property type="entry name" value="beta-beta-alpha zinc fingers"/>
    <property type="match status" value="1"/>
</dbReference>
<feature type="compositionally biased region" description="Basic residues" evidence="5">
    <location>
        <begin position="583"/>
        <end position="592"/>
    </location>
</feature>
<evidence type="ECO:0000259" key="6">
    <source>
        <dbReference type="PROSITE" id="PS50076"/>
    </source>
</evidence>
<dbReference type="PANTHER" id="PTHR45495:SF1">
    <property type="entry name" value="DNAJ PROTEIN JJJ1 HOMOLOG"/>
    <property type="match status" value="1"/>
</dbReference>
<feature type="compositionally biased region" description="Basic residues" evidence="5">
    <location>
        <begin position="489"/>
        <end position="499"/>
    </location>
</feature>
<feature type="compositionally biased region" description="Basic and acidic residues" evidence="5">
    <location>
        <begin position="360"/>
        <end position="369"/>
    </location>
</feature>
<evidence type="ECO:0000313" key="9">
    <source>
        <dbReference type="Proteomes" id="UP001459277"/>
    </source>
</evidence>
<evidence type="ECO:0000256" key="3">
    <source>
        <dbReference type="ARBA" id="ARBA00022833"/>
    </source>
</evidence>
<dbReference type="GO" id="GO:0008270">
    <property type="term" value="F:zinc ion binding"/>
    <property type="evidence" value="ECO:0007669"/>
    <property type="project" value="UniProtKB-KW"/>
</dbReference>
<dbReference type="InterPro" id="IPR001623">
    <property type="entry name" value="DnaJ_domain"/>
</dbReference>
<dbReference type="Gene3D" id="3.30.160.60">
    <property type="entry name" value="Classic Zinc Finger"/>
    <property type="match status" value="1"/>
</dbReference>
<dbReference type="Gene3D" id="1.10.287.110">
    <property type="entry name" value="DnaJ domain"/>
    <property type="match status" value="1"/>
</dbReference>
<evidence type="ECO:0000259" key="7">
    <source>
        <dbReference type="PROSITE" id="PS50157"/>
    </source>
</evidence>
<feature type="domain" description="C2H2-type" evidence="7">
    <location>
        <begin position="303"/>
        <end position="332"/>
    </location>
</feature>
<feature type="compositionally biased region" description="Acidic residues" evidence="5">
    <location>
        <begin position="275"/>
        <end position="296"/>
    </location>
</feature>
<feature type="domain" description="C2H2-type" evidence="7">
    <location>
        <begin position="599"/>
        <end position="628"/>
    </location>
</feature>
<dbReference type="GO" id="GO:0003676">
    <property type="term" value="F:nucleic acid binding"/>
    <property type="evidence" value="ECO:0007669"/>
    <property type="project" value="InterPro"/>
</dbReference>
<dbReference type="CDD" id="cd06257">
    <property type="entry name" value="DnaJ"/>
    <property type="match status" value="1"/>
</dbReference>
<evidence type="ECO:0000256" key="2">
    <source>
        <dbReference type="ARBA" id="ARBA00022771"/>
    </source>
</evidence>
<dbReference type="SMART" id="SM00355">
    <property type="entry name" value="ZnF_C2H2"/>
    <property type="match status" value="2"/>
</dbReference>
<dbReference type="InterPro" id="IPR022755">
    <property type="entry name" value="Znf_C2H2_jaz"/>
</dbReference>
<keyword evidence="1" id="KW-0479">Metal-binding</keyword>
<dbReference type="AlphaFoldDB" id="A0AAW2CEL3"/>
<evidence type="ECO:0000256" key="1">
    <source>
        <dbReference type="ARBA" id="ARBA00022723"/>
    </source>
</evidence>
<feature type="compositionally biased region" description="Basic and acidic residues" evidence="5">
    <location>
        <begin position="551"/>
        <end position="579"/>
    </location>
</feature>
<comment type="caution">
    <text evidence="8">The sequence shown here is derived from an EMBL/GenBank/DDBJ whole genome shotgun (WGS) entry which is preliminary data.</text>
</comment>
<dbReference type="InterPro" id="IPR036236">
    <property type="entry name" value="Znf_C2H2_sf"/>
</dbReference>
<dbReference type="PRINTS" id="PR00625">
    <property type="entry name" value="JDOMAIN"/>
</dbReference>
<dbReference type="PROSITE" id="PS00028">
    <property type="entry name" value="ZINC_FINGER_C2H2_1"/>
    <property type="match status" value="2"/>
</dbReference>
<dbReference type="SUPFAM" id="SSF46565">
    <property type="entry name" value="Chaperone J-domain"/>
    <property type="match status" value="1"/>
</dbReference>
<dbReference type="EMBL" id="JAZDWU010000007">
    <property type="protein sequence ID" value="KAK9996236.1"/>
    <property type="molecule type" value="Genomic_DNA"/>
</dbReference>
<dbReference type="InterPro" id="IPR003604">
    <property type="entry name" value="Matrin/U1-like-C_Znf_C2H2"/>
</dbReference>
<feature type="domain" description="J" evidence="6">
    <location>
        <begin position="8"/>
        <end position="77"/>
    </location>
</feature>
<dbReference type="InterPro" id="IPR036869">
    <property type="entry name" value="J_dom_sf"/>
</dbReference>
<evidence type="ECO:0000313" key="8">
    <source>
        <dbReference type="EMBL" id="KAK9996236.1"/>
    </source>
</evidence>
<feature type="compositionally biased region" description="Basic and acidic residues" evidence="5">
    <location>
        <begin position="428"/>
        <end position="452"/>
    </location>
</feature>
<keyword evidence="3" id="KW-0862">Zinc</keyword>
<dbReference type="PROSITE" id="PS50157">
    <property type="entry name" value="ZINC_FINGER_C2H2_2"/>
    <property type="match status" value="2"/>
</dbReference>
<keyword evidence="9" id="KW-1185">Reference proteome</keyword>
<organism evidence="8 9">
    <name type="scientific">Lithocarpus litseifolius</name>
    <dbReference type="NCBI Taxonomy" id="425828"/>
    <lineage>
        <taxon>Eukaryota</taxon>
        <taxon>Viridiplantae</taxon>
        <taxon>Streptophyta</taxon>
        <taxon>Embryophyta</taxon>
        <taxon>Tracheophyta</taxon>
        <taxon>Spermatophyta</taxon>
        <taxon>Magnoliopsida</taxon>
        <taxon>eudicotyledons</taxon>
        <taxon>Gunneridae</taxon>
        <taxon>Pentapetalae</taxon>
        <taxon>rosids</taxon>
        <taxon>fabids</taxon>
        <taxon>Fagales</taxon>
        <taxon>Fagaceae</taxon>
        <taxon>Lithocarpus</taxon>
    </lineage>
</organism>
<dbReference type="SMART" id="SM00451">
    <property type="entry name" value="ZnF_U1"/>
    <property type="match status" value="1"/>
</dbReference>
<gene>
    <name evidence="8" type="ORF">SO802_020922</name>
</gene>
<feature type="compositionally biased region" description="Basic and acidic residues" evidence="5">
    <location>
        <begin position="500"/>
        <end position="529"/>
    </location>
</feature>
<dbReference type="PROSITE" id="PS00636">
    <property type="entry name" value="DNAJ_1"/>
    <property type="match status" value="1"/>
</dbReference>
<keyword evidence="2 4" id="KW-0863">Zinc-finger</keyword>
<feature type="compositionally biased region" description="Basic and acidic residues" evidence="5">
    <location>
        <begin position="314"/>
        <end position="323"/>
    </location>
</feature>
<feature type="region of interest" description="Disordered" evidence="5">
    <location>
        <begin position="314"/>
        <end position="629"/>
    </location>
</feature>
<feature type="compositionally biased region" description="Acidic residues" evidence="5">
    <location>
        <begin position="387"/>
        <end position="410"/>
    </location>
</feature>
<feature type="compositionally biased region" description="Low complexity" evidence="5">
    <location>
        <begin position="536"/>
        <end position="550"/>
    </location>
</feature>
<sequence length="629" mass="72101">MESAAKRCYYEVLGLSRDCAADEIRSAYKKLALQRHPDKLVQSGLSHAEATAQFQELAQAYEILSDPKERAWYDSHRSQILFSDLNSNSVAPNSAIPNLFSFFSNTVFSGYSDSGRGFYKVYSDLFDKIYANEINFARKLGLGLNKEAPLMGNLESPYVQVTAFYNYWLGFCTVMDFCWADQYDAMAGVNRKSRRVMEEENKKVRKKARREYNETVRGLAEFVKKRDKRVIDMAVKRNLEMERKKEEERERKKRLEKERIEKARAYVEPEWTRVDEEELEGDGKEVEEEEEEEEEEERKRKEFYCVVCGKKFKSDKQWKNHEQSKKHKEKVADFRDSLGDEEEDQDIGEEEERVLDEVGEQIRDELEIGDKDEEDEENGVGFHDVEDTNEVGGGEESDGDGVDDDDDEMGVLEAMVAGRKSRKNVGLRSEEKAAAWSEVRVEDERDGVELPKSKNNVSSRREERAAAWSEVRVEDESDGVEFMEYNNTKSKRKSRRSKKNGGEAMRDATNEIHRQGEESENNGHDHSNLEEEESSSHSVVENESNGNGNVKGDDQLARDKKSSNQNVDKKGNGKKDTNAKSKNSSKGKKAKATSKNSSNTCDTCGEEFESRTKLHKHLGDSGHATLKYR</sequence>